<evidence type="ECO:0000313" key="2">
    <source>
        <dbReference type="Proteomes" id="UP001152562"/>
    </source>
</evidence>
<name>A0A9P0TTC4_PIEBR</name>
<dbReference type="EMBL" id="CALOZG010000029">
    <property type="protein sequence ID" value="CAH4033059.1"/>
    <property type="molecule type" value="Genomic_DNA"/>
</dbReference>
<keyword evidence="2" id="KW-1185">Reference proteome</keyword>
<dbReference type="Proteomes" id="UP001152562">
    <property type="component" value="Unassembled WGS sequence"/>
</dbReference>
<organism evidence="1 2">
    <name type="scientific">Pieris brassicae</name>
    <name type="common">White butterfly</name>
    <name type="synonym">Large white butterfly</name>
    <dbReference type="NCBI Taxonomy" id="7116"/>
    <lineage>
        <taxon>Eukaryota</taxon>
        <taxon>Metazoa</taxon>
        <taxon>Ecdysozoa</taxon>
        <taxon>Arthropoda</taxon>
        <taxon>Hexapoda</taxon>
        <taxon>Insecta</taxon>
        <taxon>Pterygota</taxon>
        <taxon>Neoptera</taxon>
        <taxon>Endopterygota</taxon>
        <taxon>Lepidoptera</taxon>
        <taxon>Glossata</taxon>
        <taxon>Ditrysia</taxon>
        <taxon>Papilionoidea</taxon>
        <taxon>Pieridae</taxon>
        <taxon>Pierinae</taxon>
        <taxon>Pieris</taxon>
    </lineage>
</organism>
<reference evidence="1" key="1">
    <citation type="submission" date="2022-05" db="EMBL/GenBank/DDBJ databases">
        <authorList>
            <person name="Okamura Y."/>
        </authorList>
    </citation>
    <scope>NUCLEOTIDE SEQUENCE</scope>
</reference>
<gene>
    <name evidence="1" type="ORF">PIBRA_LOCUS9388</name>
</gene>
<protein>
    <submittedName>
        <fullName evidence="1">Uncharacterized protein</fullName>
    </submittedName>
</protein>
<accession>A0A9P0TTC4</accession>
<evidence type="ECO:0000313" key="1">
    <source>
        <dbReference type="EMBL" id="CAH4033059.1"/>
    </source>
</evidence>
<sequence length="93" mass="10346">MTFLYNAGNVPAERLKKTLTKTFPENRPKVCGGIINLFLGNRKKKQKKAAQLICPPVLEAPPYKGMRFCNIAKVSFVMIDLFQPGVMFKGEGG</sequence>
<proteinExistence type="predicted"/>
<dbReference type="AlphaFoldDB" id="A0A9P0TTC4"/>
<comment type="caution">
    <text evidence="1">The sequence shown here is derived from an EMBL/GenBank/DDBJ whole genome shotgun (WGS) entry which is preliminary data.</text>
</comment>